<dbReference type="PANTHER" id="PTHR33437:SF2">
    <property type="entry name" value="OS06G0361200 PROTEIN"/>
    <property type="match status" value="1"/>
</dbReference>
<reference evidence="1 2" key="1">
    <citation type="submission" date="2019-08" db="EMBL/GenBank/DDBJ databases">
        <title>Draft genome sequences of two oriental melons (Cucumis melo L. var makuwa).</title>
        <authorList>
            <person name="Kwon S.-Y."/>
        </authorList>
    </citation>
    <scope>NUCLEOTIDE SEQUENCE [LARGE SCALE GENOMIC DNA]</scope>
    <source>
        <strain evidence="2">cv. SW 3</strain>
        <tissue evidence="1">Leaf</tissue>
    </source>
</reference>
<organism evidence="1 2">
    <name type="scientific">Cucumis melo var. makuwa</name>
    <name type="common">Oriental melon</name>
    <dbReference type="NCBI Taxonomy" id="1194695"/>
    <lineage>
        <taxon>Eukaryota</taxon>
        <taxon>Viridiplantae</taxon>
        <taxon>Streptophyta</taxon>
        <taxon>Embryophyta</taxon>
        <taxon>Tracheophyta</taxon>
        <taxon>Spermatophyta</taxon>
        <taxon>Magnoliopsida</taxon>
        <taxon>eudicotyledons</taxon>
        <taxon>Gunneridae</taxon>
        <taxon>Pentapetalae</taxon>
        <taxon>rosids</taxon>
        <taxon>fabids</taxon>
        <taxon>Cucurbitales</taxon>
        <taxon>Cucurbitaceae</taxon>
        <taxon>Benincaseae</taxon>
        <taxon>Cucumis</taxon>
    </lineage>
</organism>
<evidence type="ECO:0000313" key="2">
    <source>
        <dbReference type="Proteomes" id="UP000321393"/>
    </source>
</evidence>
<protein>
    <submittedName>
        <fullName evidence="1">Ty3-gypsy retrotransposon protein</fullName>
    </submittedName>
</protein>
<dbReference type="Proteomes" id="UP000321393">
    <property type="component" value="Unassembled WGS sequence"/>
</dbReference>
<name>A0A5A7ULS9_CUCMM</name>
<dbReference type="PANTHER" id="PTHR33437">
    <property type="entry name" value="OS06G0361200 PROTEIN"/>
    <property type="match status" value="1"/>
</dbReference>
<evidence type="ECO:0000313" key="1">
    <source>
        <dbReference type="EMBL" id="KAA0054409.1"/>
    </source>
</evidence>
<dbReference type="AlphaFoldDB" id="A0A5A7ULS9"/>
<accession>A0A5A7ULS9</accession>
<gene>
    <name evidence="1" type="ORF">E6C27_scaffold24G001590</name>
</gene>
<sequence>MSVTMADITVEAAMVETERKINLLMKLVEERDHEIKALREQVWVRETTESSQTPVVKASDKGKNVVQENPPQQQLAFVASLSVQQVQDMIANSIRAQYGGPLQTSFMYSKPYTKRIDNLKMPLEYQPLKFQQFNGKGNIKQHIAHFVETCKNARSIGDQLVRALSLDSKDRITELSTVEMCTQGMHWGLLYILQGIKPRTFEELATRAHDMKLSIDNRRAKNFLVSDVKASCIFFALRFVIGPSDQARLGGGSSNKPYCSEYNVRGSFVNFEQKESLVQFETFEPIVVQFFQTSQMRIYYWDLNFIIDPYSRTTYKLLLGRPWIHGNGVVILTLHQCFKFYQDGVKKVEADSNPFSEAESHFAYAKFYLKNDNSPEAVPLEIPLVNRKDNLQLNSHANSIPPILRYVPLSRQKKDESPKGLKVGDIEVQRESFTTPLTNIKMQETKIDLTEANLPQRQTKDGFDPMAYKLMAKAGYDFTAHTKFKSLKIHEQPEHFST</sequence>
<dbReference type="OrthoDB" id="1740536at2759"/>
<dbReference type="EMBL" id="SSTE01008830">
    <property type="protein sequence ID" value="KAA0054409.1"/>
    <property type="molecule type" value="Genomic_DNA"/>
</dbReference>
<comment type="caution">
    <text evidence="1">The sequence shown here is derived from an EMBL/GenBank/DDBJ whole genome shotgun (WGS) entry which is preliminary data.</text>
</comment>
<proteinExistence type="predicted"/>